<name>A0ABP9S1N9_9MICC</name>
<accession>A0ABP9S1N9</accession>
<dbReference type="EMBL" id="BAABKK010000004">
    <property type="protein sequence ID" value="GAA5189773.1"/>
    <property type="molecule type" value="Genomic_DNA"/>
</dbReference>
<sequence>MAIIVGCLVTYAVFSRGPSILEWACPSEIFPTHVRAVGITTAVSRIGAAIGTFALPFGLSC</sequence>
<comment type="subcellular location">
    <subcellularLocation>
        <location evidence="1">Membrane</location>
    </subcellularLocation>
</comment>
<keyword evidence="4" id="KW-0472">Membrane</keyword>
<keyword evidence="3" id="KW-1133">Transmembrane helix</keyword>
<dbReference type="Pfam" id="PF00083">
    <property type="entry name" value="Sugar_tr"/>
    <property type="match status" value="1"/>
</dbReference>
<evidence type="ECO:0000256" key="1">
    <source>
        <dbReference type="ARBA" id="ARBA00004370"/>
    </source>
</evidence>
<gene>
    <name evidence="5" type="ORF">GCM10023346_05240</name>
</gene>
<evidence type="ECO:0000256" key="3">
    <source>
        <dbReference type="ARBA" id="ARBA00022989"/>
    </source>
</evidence>
<dbReference type="InterPro" id="IPR005828">
    <property type="entry name" value="MFS_sugar_transport-like"/>
</dbReference>
<comment type="caution">
    <text evidence="5">The sequence shown here is derived from an EMBL/GenBank/DDBJ whole genome shotgun (WGS) entry which is preliminary data.</text>
</comment>
<organism evidence="5 6">
    <name type="scientific">Arthrobacter gyeryongensis</name>
    <dbReference type="NCBI Taxonomy" id="1650592"/>
    <lineage>
        <taxon>Bacteria</taxon>
        <taxon>Bacillati</taxon>
        <taxon>Actinomycetota</taxon>
        <taxon>Actinomycetes</taxon>
        <taxon>Micrococcales</taxon>
        <taxon>Micrococcaceae</taxon>
        <taxon>Arthrobacter</taxon>
    </lineage>
</organism>
<reference evidence="6" key="1">
    <citation type="journal article" date="2019" name="Int. J. Syst. Evol. Microbiol.">
        <title>The Global Catalogue of Microorganisms (GCM) 10K type strain sequencing project: providing services to taxonomists for standard genome sequencing and annotation.</title>
        <authorList>
            <consortium name="The Broad Institute Genomics Platform"/>
            <consortium name="The Broad Institute Genome Sequencing Center for Infectious Disease"/>
            <person name="Wu L."/>
            <person name="Ma J."/>
        </authorList>
    </citation>
    <scope>NUCLEOTIDE SEQUENCE [LARGE SCALE GENOMIC DNA]</scope>
    <source>
        <strain evidence="6">JCM 18514</strain>
    </source>
</reference>
<evidence type="ECO:0000313" key="6">
    <source>
        <dbReference type="Proteomes" id="UP001500200"/>
    </source>
</evidence>
<protein>
    <recommendedName>
        <fullName evidence="7">Major facilitator superfamily (MFS) profile domain-containing protein</fullName>
    </recommendedName>
</protein>
<dbReference type="InterPro" id="IPR036259">
    <property type="entry name" value="MFS_trans_sf"/>
</dbReference>
<keyword evidence="2" id="KW-0812">Transmembrane</keyword>
<proteinExistence type="predicted"/>
<dbReference type="Proteomes" id="UP001500200">
    <property type="component" value="Unassembled WGS sequence"/>
</dbReference>
<keyword evidence="6" id="KW-1185">Reference proteome</keyword>
<dbReference type="Gene3D" id="1.20.1250.20">
    <property type="entry name" value="MFS general substrate transporter like domains"/>
    <property type="match status" value="1"/>
</dbReference>
<evidence type="ECO:0000256" key="2">
    <source>
        <dbReference type="ARBA" id="ARBA00022692"/>
    </source>
</evidence>
<evidence type="ECO:0008006" key="7">
    <source>
        <dbReference type="Google" id="ProtNLM"/>
    </source>
</evidence>
<evidence type="ECO:0000313" key="5">
    <source>
        <dbReference type="EMBL" id="GAA5189773.1"/>
    </source>
</evidence>
<evidence type="ECO:0000256" key="4">
    <source>
        <dbReference type="ARBA" id="ARBA00023136"/>
    </source>
</evidence>